<dbReference type="AlphaFoldDB" id="A0AAW2W8N1"/>
<name>A0AAW2W8N1_SESRA</name>
<dbReference type="InterPro" id="IPR021109">
    <property type="entry name" value="Peptidase_aspartic_dom_sf"/>
</dbReference>
<protein>
    <submittedName>
        <fullName evidence="1">Uncharacterized protein</fullName>
    </submittedName>
</protein>
<evidence type="ECO:0000313" key="1">
    <source>
        <dbReference type="EMBL" id="KAL0437684.1"/>
    </source>
</evidence>
<dbReference type="Gene3D" id="2.40.70.10">
    <property type="entry name" value="Acid Proteases"/>
    <property type="match status" value="1"/>
</dbReference>
<comment type="caution">
    <text evidence="1">The sequence shown here is derived from an EMBL/GenBank/DDBJ whole genome shotgun (WGS) entry which is preliminary data.</text>
</comment>
<dbReference type="EMBL" id="JACGWJ010000002">
    <property type="protein sequence ID" value="KAL0437684.1"/>
    <property type="molecule type" value="Genomic_DNA"/>
</dbReference>
<gene>
    <name evidence="1" type="ORF">Sradi_0476300</name>
</gene>
<sequence>MSLEDILAKGVIHMIAGGPTDGNSGRARHAYAWAARAIMEIDSKTPAGDPVIHFGPADAQGIHLPHNDALVISATVANYIVQHIFVDSGSSENVFSYKVYQWMKLGNIPQEPVDISLYGFTGEVVYPPGQISFLFSLGMEPIRKTKMINFLVVDMPSAYNMILGWPALNAFLENINVFAWSARDLVDIDPSIVVHSLNLYPTFSMVKQKNRHFSPEKGQSDTRTGTTYQRLVDRMLGKHLGCNMEVYADDMLVKIRQIG</sequence>
<reference evidence="1" key="1">
    <citation type="submission" date="2020-06" db="EMBL/GenBank/DDBJ databases">
        <authorList>
            <person name="Li T."/>
            <person name="Hu X."/>
            <person name="Zhang T."/>
            <person name="Song X."/>
            <person name="Zhang H."/>
            <person name="Dai N."/>
            <person name="Sheng W."/>
            <person name="Hou X."/>
            <person name="Wei L."/>
        </authorList>
    </citation>
    <scope>NUCLEOTIDE SEQUENCE</scope>
    <source>
        <strain evidence="1">G02</strain>
        <tissue evidence="1">Leaf</tissue>
    </source>
</reference>
<dbReference type="PANTHER" id="PTHR33240">
    <property type="entry name" value="OS08G0508500 PROTEIN"/>
    <property type="match status" value="1"/>
</dbReference>
<accession>A0AAW2W8N1</accession>
<dbReference type="PANTHER" id="PTHR33240:SF8">
    <property type="entry name" value="OS03G0439900 PROTEIN"/>
    <property type="match status" value="1"/>
</dbReference>
<organism evidence="1">
    <name type="scientific">Sesamum radiatum</name>
    <name type="common">Black benniseed</name>
    <dbReference type="NCBI Taxonomy" id="300843"/>
    <lineage>
        <taxon>Eukaryota</taxon>
        <taxon>Viridiplantae</taxon>
        <taxon>Streptophyta</taxon>
        <taxon>Embryophyta</taxon>
        <taxon>Tracheophyta</taxon>
        <taxon>Spermatophyta</taxon>
        <taxon>Magnoliopsida</taxon>
        <taxon>eudicotyledons</taxon>
        <taxon>Gunneridae</taxon>
        <taxon>Pentapetalae</taxon>
        <taxon>asterids</taxon>
        <taxon>lamiids</taxon>
        <taxon>Lamiales</taxon>
        <taxon>Pedaliaceae</taxon>
        <taxon>Sesamum</taxon>
    </lineage>
</organism>
<proteinExistence type="predicted"/>
<dbReference type="CDD" id="cd00303">
    <property type="entry name" value="retropepsin_like"/>
    <property type="match status" value="1"/>
</dbReference>
<reference evidence="1" key="2">
    <citation type="journal article" date="2024" name="Plant">
        <title>Genomic evolution and insights into agronomic trait innovations of Sesamum species.</title>
        <authorList>
            <person name="Miao H."/>
            <person name="Wang L."/>
            <person name="Qu L."/>
            <person name="Liu H."/>
            <person name="Sun Y."/>
            <person name="Le M."/>
            <person name="Wang Q."/>
            <person name="Wei S."/>
            <person name="Zheng Y."/>
            <person name="Lin W."/>
            <person name="Duan Y."/>
            <person name="Cao H."/>
            <person name="Xiong S."/>
            <person name="Wang X."/>
            <person name="Wei L."/>
            <person name="Li C."/>
            <person name="Ma Q."/>
            <person name="Ju M."/>
            <person name="Zhao R."/>
            <person name="Li G."/>
            <person name="Mu C."/>
            <person name="Tian Q."/>
            <person name="Mei H."/>
            <person name="Zhang T."/>
            <person name="Gao T."/>
            <person name="Zhang H."/>
        </authorList>
    </citation>
    <scope>NUCLEOTIDE SEQUENCE</scope>
    <source>
        <strain evidence="1">G02</strain>
    </source>
</reference>